<feature type="transmembrane region" description="Helical" evidence="1">
    <location>
        <begin position="35"/>
        <end position="55"/>
    </location>
</feature>
<keyword evidence="1" id="KW-0472">Membrane</keyword>
<evidence type="ECO:0000259" key="2">
    <source>
        <dbReference type="Pfam" id="PF02517"/>
    </source>
</evidence>
<sequence length="200" mass="22712">MREASNPIPAGRLQRAASSQETYISKFRQVLVRHGLTMALIAIICFLLPSIQTALLSSLDNLFRNPLKYLLWSLVVATFIFGFLKYTKREVDLRQLIWVGYLFMISVVEEVAFRLSLPLLITSDVTGISFFWIGAFISNLLFATIHYFTLRWKLNACIFTFFGGMGFSRMLDTTGDLTAVILLHWAITFLNTPSAPKSQN</sequence>
<dbReference type="InterPro" id="IPR003675">
    <property type="entry name" value="Rce1/LyrA-like_dom"/>
</dbReference>
<evidence type="ECO:0000313" key="3">
    <source>
        <dbReference type="EMBL" id="MBL6811324.1"/>
    </source>
</evidence>
<dbReference type="EMBL" id="JADHQC010000001">
    <property type="protein sequence ID" value="MBL6811324.1"/>
    <property type="molecule type" value="Genomic_DNA"/>
</dbReference>
<feature type="transmembrane region" description="Helical" evidence="1">
    <location>
        <begin position="96"/>
        <end position="117"/>
    </location>
</feature>
<dbReference type="Proteomes" id="UP000744438">
    <property type="component" value="Unassembled WGS sequence"/>
</dbReference>
<comment type="caution">
    <text evidence="3">The sequence shown here is derived from an EMBL/GenBank/DDBJ whole genome shotgun (WGS) entry which is preliminary data.</text>
</comment>
<dbReference type="Pfam" id="PF02517">
    <property type="entry name" value="Rce1-like"/>
    <property type="match status" value="1"/>
</dbReference>
<dbReference type="GO" id="GO:0080120">
    <property type="term" value="P:CAAX-box protein maturation"/>
    <property type="evidence" value="ECO:0007669"/>
    <property type="project" value="UniProtKB-ARBA"/>
</dbReference>
<evidence type="ECO:0000313" key="4">
    <source>
        <dbReference type="Proteomes" id="UP000744438"/>
    </source>
</evidence>
<keyword evidence="3" id="KW-0482">Metalloprotease</keyword>
<proteinExistence type="predicted"/>
<keyword evidence="3" id="KW-0378">Hydrolase</keyword>
<keyword evidence="3" id="KW-0645">Protease</keyword>
<dbReference type="AlphaFoldDB" id="A0A937LC70"/>
<dbReference type="GO" id="GO:0004175">
    <property type="term" value="F:endopeptidase activity"/>
    <property type="evidence" value="ECO:0007669"/>
    <property type="project" value="UniProtKB-ARBA"/>
</dbReference>
<organism evidence="3 4">
    <name type="scientific">SAR86 cluster bacterium</name>
    <dbReference type="NCBI Taxonomy" id="2030880"/>
    <lineage>
        <taxon>Bacteria</taxon>
        <taxon>Pseudomonadati</taxon>
        <taxon>Pseudomonadota</taxon>
        <taxon>Gammaproteobacteria</taxon>
        <taxon>SAR86 cluster</taxon>
    </lineage>
</organism>
<gene>
    <name evidence="3" type="ORF">ISQ63_00405</name>
</gene>
<feature type="domain" description="CAAX prenyl protease 2/Lysostaphin resistance protein A-like" evidence="2">
    <location>
        <begin position="96"/>
        <end position="189"/>
    </location>
</feature>
<keyword evidence="1" id="KW-1133">Transmembrane helix</keyword>
<accession>A0A937LC70</accession>
<protein>
    <submittedName>
        <fullName evidence="3">CPBP family intramembrane metalloprotease</fullName>
    </submittedName>
</protein>
<keyword evidence="1" id="KW-0812">Transmembrane</keyword>
<name>A0A937LC70_9GAMM</name>
<feature type="transmembrane region" description="Helical" evidence="1">
    <location>
        <begin position="129"/>
        <end position="150"/>
    </location>
</feature>
<evidence type="ECO:0000256" key="1">
    <source>
        <dbReference type="SAM" id="Phobius"/>
    </source>
</evidence>
<dbReference type="GO" id="GO:0008237">
    <property type="term" value="F:metallopeptidase activity"/>
    <property type="evidence" value="ECO:0007669"/>
    <property type="project" value="UniProtKB-KW"/>
</dbReference>
<feature type="transmembrane region" description="Helical" evidence="1">
    <location>
        <begin position="67"/>
        <end position="84"/>
    </location>
</feature>
<reference evidence="3" key="1">
    <citation type="submission" date="2020-10" db="EMBL/GenBank/DDBJ databases">
        <title>Microbiome of the Black Sea water column analyzed by genome centric metagenomics.</title>
        <authorList>
            <person name="Cabello-Yeves P.J."/>
            <person name="Callieri C."/>
            <person name="Picazo A."/>
            <person name="Mehrshad M."/>
            <person name="Haro-Moreno J.M."/>
            <person name="Roda-Garcia J."/>
            <person name="Dzembekova N."/>
            <person name="Slabakova V."/>
            <person name="Slabakova N."/>
            <person name="Moncheva S."/>
            <person name="Rodriguez-Valera F."/>
        </authorList>
    </citation>
    <scope>NUCLEOTIDE SEQUENCE</scope>
    <source>
        <strain evidence="3">BS307-5m-G49</strain>
    </source>
</reference>